<sequence length="150" mass="15836">MVMIASFACVPAIEDSRLGMGGGAAVRAAEAKPERRASGGGGTDFVAPDKQSRVRSTLIFAAKLEGPPALHSRAGARHAGTCRAQPLQRSRCKETSGDPSRPDDRDHCRKPLGLLSIDGAGLGGCHRHLYEAFARLADGRDAWGNKCTKN</sequence>
<feature type="compositionally biased region" description="Basic and acidic residues" evidence="1">
    <location>
        <begin position="91"/>
        <end position="107"/>
    </location>
</feature>
<name>A0ABQ1SE88_9SPHN</name>
<keyword evidence="3" id="KW-1185">Reference proteome</keyword>
<evidence type="ECO:0000313" key="3">
    <source>
        <dbReference type="Proteomes" id="UP000619041"/>
    </source>
</evidence>
<proteinExistence type="predicted"/>
<accession>A0ABQ1SE88</accession>
<evidence type="ECO:0000256" key="1">
    <source>
        <dbReference type="SAM" id="MobiDB-lite"/>
    </source>
</evidence>
<dbReference type="Proteomes" id="UP000619041">
    <property type="component" value="Unassembled WGS sequence"/>
</dbReference>
<feature type="region of interest" description="Disordered" evidence="1">
    <location>
        <begin position="70"/>
        <end position="107"/>
    </location>
</feature>
<organism evidence="2 3">
    <name type="scientific">Tsuneonella deserti</name>
    <dbReference type="NCBI Taxonomy" id="2035528"/>
    <lineage>
        <taxon>Bacteria</taxon>
        <taxon>Pseudomonadati</taxon>
        <taxon>Pseudomonadota</taxon>
        <taxon>Alphaproteobacteria</taxon>
        <taxon>Sphingomonadales</taxon>
        <taxon>Erythrobacteraceae</taxon>
        <taxon>Tsuneonella</taxon>
    </lineage>
</organism>
<reference evidence="3" key="1">
    <citation type="journal article" date="2019" name="Int. J. Syst. Evol. Microbiol.">
        <title>The Global Catalogue of Microorganisms (GCM) 10K type strain sequencing project: providing services to taxonomists for standard genome sequencing and annotation.</title>
        <authorList>
            <consortium name="The Broad Institute Genomics Platform"/>
            <consortium name="The Broad Institute Genome Sequencing Center for Infectious Disease"/>
            <person name="Wu L."/>
            <person name="Ma J."/>
        </authorList>
    </citation>
    <scope>NUCLEOTIDE SEQUENCE [LARGE SCALE GENOMIC DNA]</scope>
    <source>
        <strain evidence="3">CGMCC 1.15959</strain>
    </source>
</reference>
<comment type="caution">
    <text evidence="2">The sequence shown here is derived from an EMBL/GenBank/DDBJ whole genome shotgun (WGS) entry which is preliminary data.</text>
</comment>
<protein>
    <submittedName>
        <fullName evidence="2">Uncharacterized protein</fullName>
    </submittedName>
</protein>
<evidence type="ECO:0000313" key="2">
    <source>
        <dbReference type="EMBL" id="GGE06164.1"/>
    </source>
</evidence>
<dbReference type="EMBL" id="BMKL01000002">
    <property type="protein sequence ID" value="GGE06164.1"/>
    <property type="molecule type" value="Genomic_DNA"/>
</dbReference>
<gene>
    <name evidence="2" type="ORF">GCM10011515_27060</name>
</gene>